<dbReference type="Proteomes" id="UP001370490">
    <property type="component" value="Unassembled WGS sequence"/>
</dbReference>
<evidence type="ECO:0000256" key="4">
    <source>
        <dbReference type="ARBA" id="ARBA00023242"/>
    </source>
</evidence>
<accession>A0AAN8W3D2</accession>
<keyword evidence="7" id="KW-1185">Reference proteome</keyword>
<feature type="region of interest" description="Disordered" evidence="5">
    <location>
        <begin position="289"/>
        <end position="328"/>
    </location>
</feature>
<dbReference type="GO" id="GO:0005634">
    <property type="term" value="C:nucleus"/>
    <property type="evidence" value="ECO:0007669"/>
    <property type="project" value="UniProtKB-SubCell"/>
</dbReference>
<dbReference type="GO" id="GO:0006364">
    <property type="term" value="P:rRNA processing"/>
    <property type="evidence" value="ECO:0007669"/>
    <property type="project" value="UniProtKB-KW"/>
</dbReference>
<dbReference type="PANTHER" id="PTHR13026">
    <property type="entry name" value="NNP-1 PROTEIN NOVEL NUCLEAR PROTEIN 1 NOP52"/>
    <property type="match status" value="1"/>
</dbReference>
<keyword evidence="4" id="KW-0539">Nucleus</keyword>
<evidence type="ECO:0000256" key="1">
    <source>
        <dbReference type="ARBA" id="ARBA00004123"/>
    </source>
</evidence>
<dbReference type="InterPro" id="IPR010301">
    <property type="entry name" value="RRP1"/>
</dbReference>
<evidence type="ECO:0000313" key="7">
    <source>
        <dbReference type="Proteomes" id="UP001370490"/>
    </source>
</evidence>
<dbReference type="AlphaFoldDB" id="A0AAN8W3D2"/>
<evidence type="ECO:0000256" key="5">
    <source>
        <dbReference type="SAM" id="MobiDB-lite"/>
    </source>
</evidence>
<feature type="compositionally biased region" description="Basic and acidic residues" evidence="5">
    <location>
        <begin position="503"/>
        <end position="516"/>
    </location>
</feature>
<name>A0AAN8W3D2_9MAGN</name>
<dbReference type="PANTHER" id="PTHR13026:SF0">
    <property type="entry name" value="RIBOSOMAL RNA PROCESSING 1B"/>
    <property type="match status" value="1"/>
</dbReference>
<dbReference type="EMBL" id="JBAMMX010000003">
    <property type="protein sequence ID" value="KAK6944560.1"/>
    <property type="molecule type" value="Genomic_DNA"/>
</dbReference>
<protein>
    <submittedName>
        <fullName evidence="6">Ribosomal RNA processing protein 1-like</fullName>
    </submittedName>
</protein>
<evidence type="ECO:0000256" key="2">
    <source>
        <dbReference type="ARBA" id="ARBA00006374"/>
    </source>
</evidence>
<dbReference type="GO" id="GO:0030688">
    <property type="term" value="C:preribosome, small subunit precursor"/>
    <property type="evidence" value="ECO:0007669"/>
    <property type="project" value="InterPro"/>
</dbReference>
<comment type="caution">
    <text evidence="6">The sequence shown here is derived from an EMBL/GenBank/DDBJ whole genome shotgun (WGS) entry which is preliminary data.</text>
</comment>
<organism evidence="6 7">
    <name type="scientific">Dillenia turbinata</name>
    <dbReference type="NCBI Taxonomy" id="194707"/>
    <lineage>
        <taxon>Eukaryota</taxon>
        <taxon>Viridiplantae</taxon>
        <taxon>Streptophyta</taxon>
        <taxon>Embryophyta</taxon>
        <taxon>Tracheophyta</taxon>
        <taxon>Spermatophyta</taxon>
        <taxon>Magnoliopsida</taxon>
        <taxon>eudicotyledons</taxon>
        <taxon>Gunneridae</taxon>
        <taxon>Pentapetalae</taxon>
        <taxon>Dilleniales</taxon>
        <taxon>Dilleniaceae</taxon>
        <taxon>Dillenia</taxon>
    </lineage>
</organism>
<feature type="region of interest" description="Disordered" evidence="5">
    <location>
        <begin position="360"/>
        <end position="393"/>
    </location>
</feature>
<comment type="subcellular location">
    <subcellularLocation>
        <location evidence="1">Nucleus</location>
    </subcellularLocation>
</comment>
<dbReference type="Pfam" id="PF05997">
    <property type="entry name" value="Nop52"/>
    <property type="match status" value="1"/>
</dbReference>
<keyword evidence="3" id="KW-0698">rRNA processing</keyword>
<feature type="region of interest" description="Disordered" evidence="5">
    <location>
        <begin position="478"/>
        <end position="603"/>
    </location>
</feature>
<gene>
    <name evidence="6" type="ORF">RJ641_025662</name>
</gene>
<feature type="compositionally biased region" description="Basic residues" evidence="5">
    <location>
        <begin position="372"/>
        <end position="382"/>
    </location>
</feature>
<evidence type="ECO:0000313" key="6">
    <source>
        <dbReference type="EMBL" id="KAK6944560.1"/>
    </source>
</evidence>
<sequence length="603" mass="67402">MKKNMDKAVVQALASCNKSSRDKALKHLKSWLPLQQEVSGEEMKKIWKGLFYCVWHADKPLVQSDLIDRLSSFLLTLDLPLSLHYFSTFLLTLRREWSGIDFLRLDKFYLLIRRFFRNFFILLKKNSWDLELSRRFVSILEEKAFFAEDKFTGDGVNYQIATVFLDEIKPSLPAKLEVLRVIFEPFVSALGKSQNKVLVGKVKSNVFEFLLKMGRNLLEAKKLGRDGDGEEVLFGPIALKFGFADKFYELGSSSGCIQGNRKVLFGLHEEFLKLDKDLAASGIEISVPEVSKDNDDEEVPELVPINEEDNGPTKGKHSKKKSKKEKDLATSGIKISIPQVSKAFGDEVVPKSVPIIEEETVEAANGPTKDKHSNKKSKKEKKKGADGVVTKAKRKKNGLVENGFVGAEDHVSQSVVVTNDNSNDNTTDDENVIAFNESVISNLQMQFEKVAAENVVDKDIMDSCDSPPIAIIDTVSKKKKRARNMDVQETYDTPDLSGQGDAEGDRDTTAKGEGKSVKKVRFSMKNNLVWKPHSPLPPQSLRIPPSVTPRGSALKKGLSPGPIREIHPSTEKVKRKSLKKGRKVIKSISPAGKRLKKLKSQTS</sequence>
<proteinExistence type="inferred from homology"/>
<feature type="compositionally biased region" description="Basic residues" evidence="5">
    <location>
        <begin position="593"/>
        <end position="603"/>
    </location>
</feature>
<reference evidence="6 7" key="1">
    <citation type="submission" date="2023-12" db="EMBL/GenBank/DDBJ databases">
        <title>A high-quality genome assembly for Dillenia turbinata (Dilleniales).</title>
        <authorList>
            <person name="Chanderbali A."/>
        </authorList>
    </citation>
    <scope>NUCLEOTIDE SEQUENCE [LARGE SCALE GENOMIC DNA]</scope>
    <source>
        <strain evidence="6">LSX21</strain>
        <tissue evidence="6">Leaf</tissue>
    </source>
</reference>
<feature type="compositionally biased region" description="Basic residues" evidence="5">
    <location>
        <begin position="314"/>
        <end position="323"/>
    </location>
</feature>
<evidence type="ECO:0000256" key="3">
    <source>
        <dbReference type="ARBA" id="ARBA00022552"/>
    </source>
</evidence>
<comment type="similarity">
    <text evidence="2">Belongs to the RRP1 family.</text>
</comment>
<feature type="compositionally biased region" description="Acidic residues" evidence="5">
    <location>
        <begin position="294"/>
        <end position="310"/>
    </location>
</feature>
<feature type="compositionally biased region" description="Basic residues" evidence="5">
    <location>
        <begin position="573"/>
        <end position="585"/>
    </location>
</feature>